<keyword evidence="4" id="KW-1185">Reference proteome</keyword>
<sequence>MTSPLRPASPLRPMSWPGRVLRAVDPYVAALLGTVLFAALLPATGRAGVAVGGAADLAIALLFFLYGARLSTREAVDGLRRWRLHLVIGASTFALFPLLGMAAGGLVPFLLTDQLYLGLLFLCVVPSTIQSSIALTSTARGNVPAAICAGTYSSLAGMVVTPLLAAWLIGSTVSFSTDGLLAIVGQLLLPFVAGQGLRRWIGTFVGRHKKALSLLDRFSILLVVYTAFSRGMEEGVWRQLTALRLLTLVTLAAILLTLALLITSYAARRLGFGREDRIAIVFCGSNKSLATGLPMAAVLFGATAGPVILPLMLYHQVQLMVCAVLANRWSRTAPEPSPSPSPSPSAPPTPGPASAEEAGTAGATAPGPRPLMSEPTA</sequence>
<name>A0ABN1V9N0_9ACTN</name>
<feature type="transmembrane region" description="Helical" evidence="2">
    <location>
        <begin position="86"/>
        <end position="109"/>
    </location>
</feature>
<reference evidence="3 4" key="1">
    <citation type="journal article" date="2019" name="Int. J. Syst. Evol. Microbiol.">
        <title>The Global Catalogue of Microorganisms (GCM) 10K type strain sequencing project: providing services to taxonomists for standard genome sequencing and annotation.</title>
        <authorList>
            <consortium name="The Broad Institute Genomics Platform"/>
            <consortium name="The Broad Institute Genome Sequencing Center for Infectious Disease"/>
            <person name="Wu L."/>
            <person name="Ma J."/>
        </authorList>
    </citation>
    <scope>NUCLEOTIDE SEQUENCE [LARGE SCALE GENOMIC DNA]</scope>
    <source>
        <strain evidence="3 4">JCM 12696</strain>
    </source>
</reference>
<organism evidence="3 4">
    <name type="scientific">Streptomyces hebeiensis</name>
    <dbReference type="NCBI Taxonomy" id="229486"/>
    <lineage>
        <taxon>Bacteria</taxon>
        <taxon>Bacillati</taxon>
        <taxon>Actinomycetota</taxon>
        <taxon>Actinomycetes</taxon>
        <taxon>Kitasatosporales</taxon>
        <taxon>Streptomycetaceae</taxon>
        <taxon>Streptomyces</taxon>
    </lineage>
</organism>
<dbReference type="Pfam" id="PF13593">
    <property type="entry name" value="SBF_like"/>
    <property type="match status" value="1"/>
</dbReference>
<gene>
    <name evidence="3" type="ORF">GCM10009654_67040</name>
</gene>
<feature type="transmembrane region" description="Helical" evidence="2">
    <location>
        <begin position="115"/>
        <end position="135"/>
    </location>
</feature>
<feature type="region of interest" description="Disordered" evidence="1">
    <location>
        <begin position="332"/>
        <end position="377"/>
    </location>
</feature>
<proteinExistence type="predicted"/>
<dbReference type="EMBL" id="BAAAKV010000119">
    <property type="protein sequence ID" value="GAA1201223.1"/>
    <property type="molecule type" value="Genomic_DNA"/>
</dbReference>
<accession>A0ABN1V9N0</accession>
<evidence type="ECO:0000256" key="1">
    <source>
        <dbReference type="SAM" id="MobiDB-lite"/>
    </source>
</evidence>
<dbReference type="InterPro" id="IPR038770">
    <property type="entry name" value="Na+/solute_symporter_sf"/>
</dbReference>
<feature type="compositionally biased region" description="Low complexity" evidence="1">
    <location>
        <begin position="352"/>
        <end position="366"/>
    </location>
</feature>
<feature type="transmembrane region" description="Helical" evidence="2">
    <location>
        <begin position="175"/>
        <end position="193"/>
    </location>
</feature>
<dbReference type="PANTHER" id="PTHR18640:SF5">
    <property type="entry name" value="SODIUM_BILE ACID COTRANSPORTER 7"/>
    <property type="match status" value="1"/>
</dbReference>
<evidence type="ECO:0000313" key="3">
    <source>
        <dbReference type="EMBL" id="GAA1201223.1"/>
    </source>
</evidence>
<protein>
    <submittedName>
        <fullName evidence="3">Bile acid:sodium symporter</fullName>
    </submittedName>
</protein>
<evidence type="ECO:0000313" key="4">
    <source>
        <dbReference type="Proteomes" id="UP001501371"/>
    </source>
</evidence>
<feature type="compositionally biased region" description="Pro residues" evidence="1">
    <location>
        <begin position="335"/>
        <end position="351"/>
    </location>
</feature>
<keyword evidence="2" id="KW-0812">Transmembrane</keyword>
<evidence type="ECO:0000256" key="2">
    <source>
        <dbReference type="SAM" id="Phobius"/>
    </source>
</evidence>
<dbReference type="PIRSF" id="PIRSF026166">
    <property type="entry name" value="UCP026166"/>
    <property type="match status" value="1"/>
</dbReference>
<dbReference type="Gene3D" id="1.20.1530.20">
    <property type="match status" value="1"/>
</dbReference>
<feature type="transmembrane region" description="Helical" evidence="2">
    <location>
        <begin position="47"/>
        <end position="66"/>
    </location>
</feature>
<dbReference type="InterPro" id="IPR016833">
    <property type="entry name" value="Put_Na-Bile_cotransptr"/>
</dbReference>
<feature type="transmembrane region" description="Helical" evidence="2">
    <location>
        <begin position="20"/>
        <end position="41"/>
    </location>
</feature>
<feature type="transmembrane region" description="Helical" evidence="2">
    <location>
        <begin position="147"/>
        <end position="169"/>
    </location>
</feature>
<dbReference type="PANTHER" id="PTHR18640">
    <property type="entry name" value="SOLUTE CARRIER FAMILY 10 MEMBER 7"/>
    <property type="match status" value="1"/>
</dbReference>
<comment type="caution">
    <text evidence="3">The sequence shown here is derived from an EMBL/GenBank/DDBJ whole genome shotgun (WGS) entry which is preliminary data.</text>
</comment>
<keyword evidence="2" id="KW-0472">Membrane</keyword>
<dbReference type="Proteomes" id="UP001501371">
    <property type="component" value="Unassembled WGS sequence"/>
</dbReference>
<keyword evidence="2" id="KW-1133">Transmembrane helix</keyword>
<feature type="transmembrane region" description="Helical" evidence="2">
    <location>
        <begin position="244"/>
        <end position="266"/>
    </location>
</feature>